<dbReference type="Gene3D" id="3.50.50.60">
    <property type="entry name" value="FAD/NAD(P)-binding domain"/>
    <property type="match status" value="1"/>
</dbReference>
<dbReference type="NCBIfam" id="NF008726">
    <property type="entry name" value="PRK11728.1"/>
    <property type="match status" value="1"/>
</dbReference>
<feature type="domain" description="FAD dependent oxidoreductase" evidence="6">
    <location>
        <begin position="2"/>
        <end position="403"/>
    </location>
</feature>
<dbReference type="Pfam" id="PF01266">
    <property type="entry name" value="DAO"/>
    <property type="match status" value="1"/>
</dbReference>
<evidence type="ECO:0000256" key="4">
    <source>
        <dbReference type="ARBA" id="ARBA00023002"/>
    </source>
</evidence>
<dbReference type="AlphaFoldDB" id="A0A455T1R0"/>
<comment type="similarity">
    <text evidence="5">Belongs to the L2HGDH family.</text>
</comment>
<dbReference type="Gene3D" id="3.30.9.10">
    <property type="entry name" value="D-Amino Acid Oxidase, subunit A, domain 2"/>
    <property type="match status" value="1"/>
</dbReference>
<evidence type="ECO:0000256" key="2">
    <source>
        <dbReference type="ARBA" id="ARBA00022630"/>
    </source>
</evidence>
<evidence type="ECO:0000256" key="3">
    <source>
        <dbReference type="ARBA" id="ARBA00022827"/>
    </source>
</evidence>
<name>A0A455T1R0_9CHLR</name>
<dbReference type="SUPFAM" id="SSF51905">
    <property type="entry name" value="FAD/NAD(P)-binding domain"/>
    <property type="match status" value="1"/>
</dbReference>
<evidence type="ECO:0000259" key="6">
    <source>
        <dbReference type="Pfam" id="PF01266"/>
    </source>
</evidence>
<keyword evidence="3" id="KW-0274">FAD</keyword>
<keyword evidence="4" id="KW-0560">Oxidoreductase</keyword>
<evidence type="ECO:0000313" key="7">
    <source>
        <dbReference type="EMBL" id="BBH93289.1"/>
    </source>
</evidence>
<accession>A0A455T1R0</accession>
<dbReference type="PANTHER" id="PTHR43104">
    <property type="entry name" value="L-2-HYDROXYGLUTARATE DEHYDROGENASE, MITOCHONDRIAL"/>
    <property type="match status" value="1"/>
</dbReference>
<dbReference type="EMBL" id="AP019377">
    <property type="protein sequence ID" value="BBH93289.1"/>
    <property type="molecule type" value="Genomic_DNA"/>
</dbReference>
<comment type="cofactor">
    <cofactor evidence="1">
        <name>FAD</name>
        <dbReference type="ChEBI" id="CHEBI:57692"/>
    </cofactor>
</comment>
<evidence type="ECO:0000256" key="5">
    <source>
        <dbReference type="ARBA" id="ARBA00037941"/>
    </source>
</evidence>
<reference evidence="7" key="1">
    <citation type="submission" date="2018-12" db="EMBL/GenBank/DDBJ databases">
        <title>Novel natural products biosynthetic potential of the class Ktedonobacteria.</title>
        <authorList>
            <person name="Zheng Y."/>
            <person name="Saitou A."/>
            <person name="Wang C.M."/>
            <person name="Toyoda A."/>
            <person name="Minakuchi Y."/>
            <person name="Sekiguchi Y."/>
            <person name="Ueda K."/>
            <person name="Takano H."/>
            <person name="Sakai Y."/>
            <person name="Yokota A."/>
            <person name="Yabe S."/>
        </authorList>
    </citation>
    <scope>NUCLEOTIDE SEQUENCE</scope>
    <source>
        <strain evidence="7">A3-2</strain>
    </source>
</reference>
<sequence>MIIVGAGLVGLATAREYLRRRPGLRLLVVEKEPRIAAHQSGHNSGVLHTGIYYAPGSLKARACVAGQRAMLAFCREHGIPFQLCGKVIVALTEEELPRLQALYERGQRNGVQGLELIGPERLREIEPAAAGLRAIYSPNTGIVDFTRVAAALAEEITAHGAELRLRSQVVGLVPRADEVVVQIRCPGAPSKASGQSGSQEEELRARAVITCAGLYSDHLARLTGDDGGLRIVPFRGDYYVLRPERRHLVRGLIYPVPDPRFPFLGVHLTLRPNGEVWVGPNAVLALAREGYGRWQLHPRELWETLSYGGFWRLARRYWRLGLAEFYRDYVKRAYVRQVQRYVPTLREEDLLPGPSGVRAQALAPDGSLVDDFVFRRGQRVLHVQNAPSPAATSSLVIAQMIVDEAEAQFAL</sequence>
<protein>
    <submittedName>
        <fullName evidence="7">Hydroxyglutarate oxidase</fullName>
    </submittedName>
</protein>
<organism evidence="7">
    <name type="scientific">Thermogemmatispora argillosa</name>
    <dbReference type="NCBI Taxonomy" id="2045280"/>
    <lineage>
        <taxon>Bacteria</taxon>
        <taxon>Bacillati</taxon>
        <taxon>Chloroflexota</taxon>
        <taxon>Ktedonobacteria</taxon>
        <taxon>Thermogemmatisporales</taxon>
        <taxon>Thermogemmatisporaceae</taxon>
        <taxon>Thermogemmatispora</taxon>
    </lineage>
</organism>
<keyword evidence="2" id="KW-0285">Flavoprotein</keyword>
<dbReference type="InterPro" id="IPR036188">
    <property type="entry name" value="FAD/NAD-bd_sf"/>
</dbReference>
<dbReference type="PANTHER" id="PTHR43104:SF2">
    <property type="entry name" value="L-2-HYDROXYGLUTARATE DEHYDROGENASE, MITOCHONDRIAL"/>
    <property type="match status" value="1"/>
</dbReference>
<dbReference type="InterPro" id="IPR006076">
    <property type="entry name" value="FAD-dep_OxRdtase"/>
</dbReference>
<gene>
    <name evidence="7" type="ORF">KTA_14880</name>
</gene>
<proteinExistence type="inferred from homology"/>
<dbReference type="GO" id="GO:0047545">
    <property type="term" value="F:(S)-2-hydroxyglutarate dehydrogenase activity"/>
    <property type="evidence" value="ECO:0007669"/>
    <property type="project" value="TreeGrafter"/>
</dbReference>
<dbReference type="GO" id="GO:0005737">
    <property type="term" value="C:cytoplasm"/>
    <property type="evidence" value="ECO:0007669"/>
    <property type="project" value="TreeGrafter"/>
</dbReference>
<evidence type="ECO:0000256" key="1">
    <source>
        <dbReference type="ARBA" id="ARBA00001974"/>
    </source>
</evidence>